<protein>
    <submittedName>
        <fullName evidence="4">YhdP family protein</fullName>
    </submittedName>
</protein>
<evidence type="ECO:0000313" key="5">
    <source>
        <dbReference type="Proteomes" id="UP001257914"/>
    </source>
</evidence>
<proteinExistence type="predicted"/>
<dbReference type="Pfam" id="PF13116">
    <property type="entry name" value="YhdP"/>
    <property type="match status" value="1"/>
</dbReference>
<comment type="caution">
    <text evidence="4">The sequence shown here is derived from an EMBL/GenBank/DDBJ whole genome shotgun (WGS) entry which is preliminary data.</text>
</comment>
<feature type="region of interest" description="Disordered" evidence="1">
    <location>
        <begin position="1296"/>
        <end position="1318"/>
    </location>
</feature>
<dbReference type="InterPro" id="IPR011836">
    <property type="entry name" value="YhdP"/>
</dbReference>
<dbReference type="InterPro" id="IPR025263">
    <property type="entry name" value="YhdP_central"/>
</dbReference>
<evidence type="ECO:0000313" key="4">
    <source>
        <dbReference type="EMBL" id="MDU0113885.1"/>
    </source>
</evidence>
<keyword evidence="2" id="KW-1133">Transmembrane helix</keyword>
<feature type="transmembrane region" description="Helical" evidence="2">
    <location>
        <begin position="12"/>
        <end position="35"/>
    </location>
</feature>
<reference evidence="4 5" key="1">
    <citation type="submission" date="2023-10" db="EMBL/GenBank/DDBJ databases">
        <title>Psychrosphaera aquimaarina strain SW33 isolated from seawater.</title>
        <authorList>
            <person name="Bayburt H."/>
            <person name="Kim J.M."/>
            <person name="Choi B.J."/>
            <person name="Jeon C.O."/>
        </authorList>
    </citation>
    <scope>NUCLEOTIDE SEQUENCE [LARGE SCALE GENOMIC DNA]</scope>
    <source>
        <strain evidence="4 5">KCTC 52743</strain>
    </source>
</reference>
<dbReference type="RefSeq" id="WP_315947475.1">
    <property type="nucleotide sequence ID" value="NZ_JAWCUA010000010.1"/>
</dbReference>
<keyword evidence="2" id="KW-0812">Transmembrane</keyword>
<organism evidence="4 5">
    <name type="scientific">Psychrosphaera aquimarina</name>
    <dbReference type="NCBI Taxonomy" id="2044854"/>
    <lineage>
        <taxon>Bacteria</taxon>
        <taxon>Pseudomonadati</taxon>
        <taxon>Pseudomonadota</taxon>
        <taxon>Gammaproteobacteria</taxon>
        <taxon>Alteromonadales</taxon>
        <taxon>Pseudoalteromonadaceae</taxon>
        <taxon>Psychrosphaera</taxon>
    </lineage>
</organism>
<name>A0ABU3R381_9GAMM</name>
<sequence>MLKKITLRIVKTIWALFASIVILFAVAVSLLKFALPYADEYKANIEEYLLTNFSAQISIGEIGASWQSSGPVFILYDLVITPTVSTPLDLAIHETQIEINFWQSLVEQRFVSGAFLLDGVDAKINSDVFYKVRPKSNGGQLFENLSHLFLSQLQSFKVINSLIKVKHQQGRTQDYQIESLRWINQGNRHQASGELFVDGFSNNSISLIVDLYGQRRQNIFGQVYLEASKMDVSPWLTQLISDHISLESTEASFKVWGNVKDGLVGDIVVDVTDSGIRWQKSEQEQYLGVKSAKLQWAKSTSGWSMFGNDIALNNGADEYDGFNLVVKSSDNNTLVNVTEGDIQPISRLFSLFSATKGLGLLAESEINGQLDYFKLNVDPQNKLNAITRLSNLSLAPIQSENTAYLGVDGLDLSGYWSGNQGWFELTGKDGKFNTQDTFSEHFTYSEFMVMTHVKSSDYGITINVPKIFISNQDIEVNLAAQYTNFSQSDLSLYGEIKGPTLGNIKPYLPRYLIPPETYQYLNSAIEQGRGELTQVAISGDPSHMPYSDLSKSAEHGTFVLKALLKQGQFKFDQDWPAINNMDAQLIVKDSLMTIKVDSGEFAGLNIKNDAEANIALDAEQQTLQLLLTPERLVLEDFHTLVETTPLKSVLGDVFEFVKLGGESTAAVNISIPFSDEPDEQGNIPQVLARGNVITDNAKMSLPSLNLDFESVNSVVTFENSTFKVFSSDAELFKLPISFEVNGFNSDDNYLISAELIADWERNSIAELYQLKLMEYFDGEQSSVVKVNVNIEPDGFQYFVDGNSDLTYTSYDITKPIVKKIGEPSVLNFSMLGDQTGGLLQVNLDDKLFFDGNIVAESGRMEQAHLSVGESLVQLPQSGFDISIEEEYLEFEPTLTFVLDLISDLPESDSDQPGFVDQPHHIFGNIQHFSILGQDWQNVSLDAKPQDDSWLFSLGAKQTLTDVIVYNDVENEGINIASSFLRLGTELETVPVNPEMAKPTKATEIPKPSMNNSADLIRGLPPIKFACESCFYNGKPLGKIELSAQSVGPELVIDKATLNYKSNSANLTGTWLGDSGSGRTFVKGDVKSKLFGKWLDEYGLSTGIEQSDASIKVEVDWKSAPQWLDFETLNGKANFRLGEGYFSEISDQGVRLFSLFSFDSLYRKLKLDFKDVFSKGLFFNDIKGSIVLKDGIGYSDNIRMDGVAGDMSMAGFTDLNTDTVDYDVSFKPKITSSLPVLAWLSAVNPVTFLGVMALDKVIENADIVSELRLKVTGDLKEPTVKEVKRFTKRVKIPVDEIEKQKETPVDEKPKEIPEQVGHE</sequence>
<dbReference type="NCBIfam" id="TIGR02099">
    <property type="entry name" value="YhdP family protein"/>
    <property type="match status" value="1"/>
</dbReference>
<dbReference type="PANTHER" id="PTHR38690">
    <property type="entry name" value="PROTEASE-RELATED"/>
    <property type="match status" value="1"/>
</dbReference>
<dbReference type="EMBL" id="JAWCUA010000010">
    <property type="protein sequence ID" value="MDU0113885.1"/>
    <property type="molecule type" value="Genomic_DNA"/>
</dbReference>
<gene>
    <name evidence="4" type="ORF">RT723_12930</name>
</gene>
<evidence type="ECO:0000256" key="1">
    <source>
        <dbReference type="SAM" id="MobiDB-lite"/>
    </source>
</evidence>
<evidence type="ECO:0000259" key="3">
    <source>
        <dbReference type="Pfam" id="PF13116"/>
    </source>
</evidence>
<feature type="domain" description="YhdP central" evidence="3">
    <location>
        <begin position="5"/>
        <end position="1279"/>
    </location>
</feature>
<evidence type="ECO:0000256" key="2">
    <source>
        <dbReference type="SAM" id="Phobius"/>
    </source>
</evidence>
<keyword evidence="5" id="KW-1185">Reference proteome</keyword>
<dbReference type="Proteomes" id="UP001257914">
    <property type="component" value="Unassembled WGS sequence"/>
</dbReference>
<dbReference type="PANTHER" id="PTHR38690:SF1">
    <property type="entry name" value="PROTEASE"/>
    <property type="match status" value="1"/>
</dbReference>
<keyword evidence="2" id="KW-0472">Membrane</keyword>
<accession>A0ABU3R381</accession>